<accession>M7XW41</accession>
<dbReference type="Proteomes" id="UP000010953">
    <property type="component" value="Unassembled WGS sequence"/>
</dbReference>
<protein>
    <submittedName>
        <fullName evidence="1">Uncharacterized protein</fullName>
    </submittedName>
</protein>
<organism evidence="1 2">
    <name type="scientific">Mariniradius saccharolyticus AK6</name>
    <dbReference type="NCBI Taxonomy" id="1239962"/>
    <lineage>
        <taxon>Bacteria</taxon>
        <taxon>Pseudomonadati</taxon>
        <taxon>Bacteroidota</taxon>
        <taxon>Cytophagia</taxon>
        <taxon>Cytophagales</taxon>
        <taxon>Cyclobacteriaceae</taxon>
        <taxon>Mariniradius</taxon>
    </lineage>
</organism>
<comment type="caution">
    <text evidence="1">The sequence shown here is derived from an EMBL/GenBank/DDBJ whole genome shotgun (WGS) entry which is preliminary data.</text>
</comment>
<dbReference type="AlphaFoldDB" id="M7XW41"/>
<proteinExistence type="predicted"/>
<evidence type="ECO:0000313" key="2">
    <source>
        <dbReference type="Proteomes" id="UP000010953"/>
    </source>
</evidence>
<name>M7XW41_9BACT</name>
<sequence length="48" mass="5344">MTEGMSRRIAINPITMSLNVIANFDRKAKGEAFVVSIFIEVKVLCDSK</sequence>
<dbReference type="InParanoid" id="M7XW41"/>
<gene>
    <name evidence="1" type="ORF">C943_00712</name>
</gene>
<dbReference type="EMBL" id="AMZY02000011">
    <property type="protein sequence ID" value="EMS32707.1"/>
    <property type="molecule type" value="Genomic_DNA"/>
</dbReference>
<keyword evidence="2" id="KW-1185">Reference proteome</keyword>
<reference evidence="1" key="1">
    <citation type="submission" date="2013-01" db="EMBL/GenBank/DDBJ databases">
        <title>Genome assembly of Mariniradius saccharolyticus AK6.</title>
        <authorList>
            <person name="Vaidya B."/>
            <person name="Khatri I."/>
            <person name="Tanuku N.R.S."/>
            <person name="Subramanian S."/>
            <person name="Pinnaka A."/>
        </authorList>
    </citation>
    <scope>NUCLEOTIDE SEQUENCE [LARGE SCALE GENOMIC DNA]</scope>
    <source>
        <strain evidence="1">AK6</strain>
    </source>
</reference>
<evidence type="ECO:0000313" key="1">
    <source>
        <dbReference type="EMBL" id="EMS32707.1"/>
    </source>
</evidence>